<feature type="compositionally biased region" description="Basic and acidic residues" evidence="8">
    <location>
        <begin position="8"/>
        <end position="23"/>
    </location>
</feature>
<dbReference type="GeneID" id="37042850"/>
<feature type="domain" description="Pre-mRNA-splicing factor SLU7" evidence="9">
    <location>
        <begin position="142"/>
        <end position="387"/>
    </location>
</feature>
<dbReference type="GO" id="GO:0000398">
    <property type="term" value="P:mRNA splicing, via spliceosome"/>
    <property type="evidence" value="ECO:0007669"/>
    <property type="project" value="UniProtKB-UniRule"/>
</dbReference>
<feature type="compositionally biased region" description="Acidic residues" evidence="8">
    <location>
        <begin position="213"/>
        <end position="223"/>
    </location>
</feature>
<keyword evidence="5 7" id="KW-0508">mRNA splicing</keyword>
<organism evidence="10 11">
    <name type="scientific">Acaromyces ingoldii</name>
    <dbReference type="NCBI Taxonomy" id="215250"/>
    <lineage>
        <taxon>Eukaryota</taxon>
        <taxon>Fungi</taxon>
        <taxon>Dikarya</taxon>
        <taxon>Basidiomycota</taxon>
        <taxon>Ustilaginomycotina</taxon>
        <taxon>Exobasidiomycetes</taxon>
        <taxon>Exobasidiales</taxon>
        <taxon>Cryptobasidiaceae</taxon>
        <taxon>Acaromyces</taxon>
    </lineage>
</organism>
<evidence type="ECO:0000256" key="8">
    <source>
        <dbReference type="SAM" id="MobiDB-lite"/>
    </source>
</evidence>
<evidence type="ECO:0000256" key="5">
    <source>
        <dbReference type="ARBA" id="ARBA00023187"/>
    </source>
</evidence>
<dbReference type="InterPro" id="IPR021715">
    <property type="entry name" value="Slu7_dom"/>
</dbReference>
<dbReference type="InParanoid" id="A0A316YR16"/>
<evidence type="ECO:0000256" key="6">
    <source>
        <dbReference type="ARBA" id="ARBA00023242"/>
    </source>
</evidence>
<dbReference type="AlphaFoldDB" id="A0A316YR16"/>
<dbReference type="GO" id="GO:0030628">
    <property type="term" value="F:pre-mRNA 3'-splice site binding"/>
    <property type="evidence" value="ECO:0007669"/>
    <property type="project" value="UniProtKB-UniRule"/>
</dbReference>
<evidence type="ECO:0000256" key="3">
    <source>
        <dbReference type="ARBA" id="ARBA00022664"/>
    </source>
</evidence>
<comment type="function">
    <text evidence="7">Involved in pre-mRNA splicing.</text>
</comment>
<sequence length="398" mass="45363">MSSSIGKMSREEFRRQKDLDAARKAGQAPAEVDEEGRDINPHIPQFIAKAPWYLDSGRPSLKHQRKPEDDGKDHVDLGNWRKRGKTAVAATKYRKGACENCGAMSHKANDCLERPRKKGAKWTGKGIAADEVFEDVKGMDSDFQAKRDRWNGYDPSEHKLVQQEFEAIDEARRKRREEEIDQQTSTDMGTAKKLAKREKKTAGSSKDDIDFGSSDEEDDDEDKYAEKANMPGQKIDTDKRITIRNLRIREDRAKYLYNLNPESAYYDPKTRSMREAPDAGTRPEDSQFAGDNFHRSRGDVAKLKQLQLFAWQSEARGNDVHMQANPTVNELQHREYTQKKEKLRDTFKGSILDRYGGAEHFDNVPKELLAGQSEQYTEYSQAGQPLRKGNQLLGSGSK</sequence>
<gene>
    <name evidence="10" type="ORF">FA10DRAFT_265126</name>
</gene>
<dbReference type="OrthoDB" id="249612at2759"/>
<evidence type="ECO:0000256" key="2">
    <source>
        <dbReference type="ARBA" id="ARBA00007203"/>
    </source>
</evidence>
<feature type="region of interest" description="Disordered" evidence="8">
    <location>
        <begin position="57"/>
        <end position="80"/>
    </location>
</feature>
<comment type="subcellular location">
    <subcellularLocation>
        <location evidence="1 7">Nucleus</location>
    </subcellularLocation>
</comment>
<evidence type="ECO:0000313" key="11">
    <source>
        <dbReference type="Proteomes" id="UP000245768"/>
    </source>
</evidence>
<keyword evidence="6 7" id="KW-0539">Nucleus</keyword>
<dbReference type="PANTHER" id="PTHR12942">
    <property type="entry name" value="STEP II SPLICING FACTOR SLU7"/>
    <property type="match status" value="1"/>
</dbReference>
<dbReference type="RefSeq" id="XP_025378452.1">
    <property type="nucleotide sequence ID" value="XM_025520934.1"/>
</dbReference>
<dbReference type="PANTHER" id="PTHR12942:SF2">
    <property type="entry name" value="PRE-MRNA-SPLICING FACTOR SLU7"/>
    <property type="match status" value="1"/>
</dbReference>
<evidence type="ECO:0000259" key="9">
    <source>
        <dbReference type="Pfam" id="PF11708"/>
    </source>
</evidence>
<evidence type="ECO:0000313" key="10">
    <source>
        <dbReference type="EMBL" id="PWN91254.1"/>
    </source>
</evidence>
<dbReference type="STRING" id="215250.A0A316YR16"/>
<feature type="region of interest" description="Disordered" evidence="8">
    <location>
        <begin position="1"/>
        <end position="41"/>
    </location>
</feature>
<comment type="similarity">
    <text evidence="2 7">Belongs to the SLU7 family.</text>
</comment>
<keyword evidence="3 7" id="KW-0507">mRNA processing</keyword>
<accession>A0A316YR16</accession>
<proteinExistence type="inferred from homology"/>
<dbReference type="InterPro" id="IPR039974">
    <property type="entry name" value="Splicing_factor_SLU7"/>
</dbReference>
<feature type="compositionally biased region" description="Basic and acidic residues" evidence="8">
    <location>
        <begin position="66"/>
        <end position="76"/>
    </location>
</feature>
<feature type="region of interest" description="Disordered" evidence="8">
    <location>
        <begin position="263"/>
        <end position="296"/>
    </location>
</feature>
<evidence type="ECO:0000256" key="7">
    <source>
        <dbReference type="RuleBase" id="RU367071"/>
    </source>
</evidence>
<evidence type="ECO:0000256" key="1">
    <source>
        <dbReference type="ARBA" id="ARBA00004123"/>
    </source>
</evidence>
<name>A0A316YR16_9BASI</name>
<keyword evidence="11" id="KW-1185">Reference proteome</keyword>
<dbReference type="EMBL" id="KZ819635">
    <property type="protein sequence ID" value="PWN91254.1"/>
    <property type="molecule type" value="Genomic_DNA"/>
</dbReference>
<feature type="region of interest" description="Disordered" evidence="8">
    <location>
        <begin position="375"/>
        <end position="398"/>
    </location>
</feature>
<evidence type="ECO:0000256" key="4">
    <source>
        <dbReference type="ARBA" id="ARBA00022728"/>
    </source>
</evidence>
<feature type="compositionally biased region" description="Basic and acidic residues" evidence="8">
    <location>
        <begin position="147"/>
        <end position="161"/>
    </location>
</feature>
<feature type="compositionally biased region" description="Basic and acidic residues" evidence="8">
    <location>
        <begin position="169"/>
        <end position="178"/>
    </location>
</feature>
<dbReference type="Proteomes" id="UP000245768">
    <property type="component" value="Unassembled WGS sequence"/>
</dbReference>
<feature type="region of interest" description="Disordered" evidence="8">
    <location>
        <begin position="147"/>
        <end position="236"/>
    </location>
</feature>
<dbReference type="FunCoup" id="A0A316YR16">
    <property type="interactions" value="587"/>
</dbReference>
<reference evidence="10" key="1">
    <citation type="journal article" date="2018" name="Mol. Biol. Evol.">
        <title>Broad Genomic Sampling Reveals a Smut Pathogenic Ancestry of the Fungal Clade Ustilaginomycotina.</title>
        <authorList>
            <person name="Kijpornyongpan T."/>
            <person name="Mondo S.J."/>
            <person name="Barry K."/>
            <person name="Sandor L."/>
            <person name="Lee J."/>
            <person name="Lipzen A."/>
            <person name="Pangilinan J."/>
            <person name="LaButti K."/>
            <person name="Hainaut M."/>
            <person name="Henrissat B."/>
            <person name="Grigoriev I.V."/>
            <person name="Spatafora J.W."/>
            <person name="Aime M.C."/>
        </authorList>
    </citation>
    <scope>NUCLEOTIDE SEQUENCE [LARGE SCALE GENOMIC DNA]</scope>
    <source>
        <strain evidence="10">MCA 4198</strain>
    </source>
</reference>
<dbReference type="Pfam" id="PF11708">
    <property type="entry name" value="Slu7"/>
    <property type="match status" value="1"/>
</dbReference>
<comment type="subunit">
    <text evidence="7">Associated with the spliceosome.</text>
</comment>
<feature type="compositionally biased region" description="Basic and acidic residues" evidence="8">
    <location>
        <begin position="268"/>
        <end position="285"/>
    </location>
</feature>
<protein>
    <recommendedName>
        <fullName evidence="7">Pre-mRNA-splicing factor SLU7</fullName>
    </recommendedName>
</protein>
<dbReference type="GO" id="GO:0005681">
    <property type="term" value="C:spliceosomal complex"/>
    <property type="evidence" value="ECO:0007669"/>
    <property type="project" value="UniProtKB-UniRule"/>
</dbReference>
<keyword evidence="4 7" id="KW-0747">Spliceosome</keyword>